<dbReference type="PANTHER" id="PTHR15020">
    <property type="entry name" value="FLAVIN REDUCTASE-RELATED"/>
    <property type="match status" value="1"/>
</dbReference>
<dbReference type="Gene3D" id="3.40.50.720">
    <property type="entry name" value="NAD(P)-binding Rossmann-like Domain"/>
    <property type="match status" value="1"/>
</dbReference>
<sequence>MVKTLVLGASGATGKQVCTMLHGEAHPLHLVVRQSSVLPTSLTDAPNVTVHRVDFLGMSDEAVADLVGTVDAVVSCLGHTLSLSGMYGAPRDLVTQSVRRIVTAARASHRRDAPPLKLVLMNTSGNRNPAEDKQVGLAERAMLGIIRTAVPPHADNEGAAAFLRSNVPADDSAVQWVVVRPDSLVDEDTPSGYEAHPSPLQSAIFGSGKVSRANVGRFMADLITKPTLWEKWANRMPILYNKDQAKTEL</sequence>
<gene>
    <name evidence="2" type="ORF">SSP0437_LOCUS2741</name>
</gene>
<organism evidence="2">
    <name type="scientific">Sexangularia sp. CB-2014</name>
    <dbReference type="NCBI Taxonomy" id="1486929"/>
    <lineage>
        <taxon>Eukaryota</taxon>
        <taxon>Amoebozoa</taxon>
        <taxon>Tubulinea</taxon>
        <taxon>Elardia</taxon>
        <taxon>Arcellinida</taxon>
        <taxon>Arcellinida incertae sedis</taxon>
        <taxon>Sexangularia</taxon>
    </lineage>
</organism>
<dbReference type="PANTHER" id="PTHR15020:SF11">
    <property type="entry name" value="OS06G0360300 PROTEIN"/>
    <property type="match status" value="1"/>
</dbReference>
<accession>A0A7S1YAI6</accession>
<evidence type="ECO:0000313" key="2">
    <source>
        <dbReference type="EMBL" id="CAD9290456.1"/>
    </source>
</evidence>
<dbReference type="EMBL" id="HBGL01003568">
    <property type="protein sequence ID" value="CAD9290456.1"/>
    <property type="molecule type" value="Transcribed_RNA"/>
</dbReference>
<dbReference type="InterPro" id="IPR016040">
    <property type="entry name" value="NAD(P)-bd_dom"/>
</dbReference>
<name>A0A7S1YAI6_9EUKA</name>
<dbReference type="SUPFAM" id="SSF51735">
    <property type="entry name" value="NAD(P)-binding Rossmann-fold domains"/>
    <property type="match status" value="1"/>
</dbReference>
<dbReference type="AlphaFoldDB" id="A0A7S1YAI6"/>
<proteinExistence type="predicted"/>
<reference evidence="2" key="1">
    <citation type="submission" date="2021-01" db="EMBL/GenBank/DDBJ databases">
        <authorList>
            <person name="Corre E."/>
            <person name="Pelletier E."/>
            <person name="Niang G."/>
            <person name="Scheremetjew M."/>
            <person name="Finn R."/>
            <person name="Kale V."/>
            <person name="Holt S."/>
            <person name="Cochrane G."/>
            <person name="Meng A."/>
            <person name="Brown T."/>
            <person name="Cohen L."/>
        </authorList>
    </citation>
    <scope>NUCLEOTIDE SEQUENCE</scope>
    <source>
        <strain evidence="2">ATCC 50979</strain>
    </source>
</reference>
<feature type="domain" description="NAD(P)-binding" evidence="1">
    <location>
        <begin position="8"/>
        <end position="226"/>
    </location>
</feature>
<protein>
    <recommendedName>
        <fullName evidence="1">NAD(P)-binding domain-containing protein</fullName>
    </recommendedName>
</protein>
<dbReference type="InterPro" id="IPR036291">
    <property type="entry name" value="NAD(P)-bd_dom_sf"/>
</dbReference>
<dbReference type="Pfam" id="PF13460">
    <property type="entry name" value="NAD_binding_10"/>
    <property type="match status" value="1"/>
</dbReference>
<evidence type="ECO:0000259" key="1">
    <source>
        <dbReference type="Pfam" id="PF13460"/>
    </source>
</evidence>